<name>A0A1I3TVZ7_9BACT</name>
<dbReference type="InterPro" id="IPR003607">
    <property type="entry name" value="HD/PDEase_dom"/>
</dbReference>
<evidence type="ECO:0000259" key="2">
    <source>
        <dbReference type="PROSITE" id="PS51832"/>
    </source>
</evidence>
<dbReference type="PANTHER" id="PTHR45228:SF1">
    <property type="entry name" value="CYCLIC DI-GMP PHOSPHODIESTERASE TM_0186"/>
    <property type="match status" value="1"/>
</dbReference>
<feature type="domain" description="HD-GYP" evidence="2">
    <location>
        <begin position="225"/>
        <end position="420"/>
    </location>
</feature>
<feature type="transmembrane region" description="Helical" evidence="1">
    <location>
        <begin position="17"/>
        <end position="38"/>
    </location>
</feature>
<dbReference type="PROSITE" id="PS51832">
    <property type="entry name" value="HD_GYP"/>
    <property type="match status" value="1"/>
</dbReference>
<evidence type="ECO:0000313" key="4">
    <source>
        <dbReference type="Proteomes" id="UP000198635"/>
    </source>
</evidence>
<protein>
    <submittedName>
        <fullName evidence="3">HD domain-containing protein</fullName>
    </submittedName>
</protein>
<dbReference type="RefSeq" id="WP_177193083.1">
    <property type="nucleotide sequence ID" value="NZ_FORX01000006.1"/>
</dbReference>
<organism evidence="3 4">
    <name type="scientific">Desulfomicrobium apsheronum</name>
    <dbReference type="NCBI Taxonomy" id="52560"/>
    <lineage>
        <taxon>Bacteria</taxon>
        <taxon>Pseudomonadati</taxon>
        <taxon>Thermodesulfobacteriota</taxon>
        <taxon>Desulfovibrionia</taxon>
        <taxon>Desulfovibrionales</taxon>
        <taxon>Desulfomicrobiaceae</taxon>
        <taxon>Desulfomicrobium</taxon>
    </lineage>
</organism>
<dbReference type="CDD" id="cd00077">
    <property type="entry name" value="HDc"/>
    <property type="match status" value="1"/>
</dbReference>
<dbReference type="PANTHER" id="PTHR45228">
    <property type="entry name" value="CYCLIC DI-GMP PHOSPHODIESTERASE TM_0186-RELATED"/>
    <property type="match status" value="1"/>
</dbReference>
<keyword evidence="4" id="KW-1185">Reference proteome</keyword>
<keyword evidence="1" id="KW-0812">Transmembrane</keyword>
<accession>A0A1I3TVZ7</accession>
<dbReference type="STRING" id="52560.SAMN04488082_106148"/>
<dbReference type="InterPro" id="IPR037522">
    <property type="entry name" value="HD_GYP_dom"/>
</dbReference>
<feature type="transmembrane region" description="Helical" evidence="1">
    <location>
        <begin position="190"/>
        <end position="211"/>
    </location>
</feature>
<dbReference type="SMART" id="SM00471">
    <property type="entry name" value="HDc"/>
    <property type="match status" value="1"/>
</dbReference>
<dbReference type="AlphaFoldDB" id="A0A1I3TVZ7"/>
<reference evidence="4" key="1">
    <citation type="submission" date="2016-10" db="EMBL/GenBank/DDBJ databases">
        <authorList>
            <person name="Varghese N."/>
            <person name="Submissions S."/>
        </authorList>
    </citation>
    <scope>NUCLEOTIDE SEQUENCE [LARGE SCALE GENOMIC DNA]</scope>
    <source>
        <strain evidence="4">DSM 5918</strain>
    </source>
</reference>
<keyword evidence="1" id="KW-1133">Transmembrane helix</keyword>
<dbReference type="Pfam" id="PF13487">
    <property type="entry name" value="HD_5"/>
    <property type="match status" value="1"/>
</dbReference>
<proteinExistence type="predicted"/>
<dbReference type="Proteomes" id="UP000198635">
    <property type="component" value="Unassembled WGS sequence"/>
</dbReference>
<keyword evidence="1" id="KW-0472">Membrane</keyword>
<dbReference type="SUPFAM" id="SSF109604">
    <property type="entry name" value="HD-domain/PDEase-like"/>
    <property type="match status" value="1"/>
</dbReference>
<dbReference type="Gene3D" id="1.10.3210.10">
    <property type="entry name" value="Hypothetical protein af1432"/>
    <property type="match status" value="1"/>
</dbReference>
<gene>
    <name evidence="3" type="ORF">SAMN04488082_106148</name>
</gene>
<evidence type="ECO:0000313" key="3">
    <source>
        <dbReference type="EMBL" id="SFJ75458.1"/>
    </source>
</evidence>
<evidence type="ECO:0000256" key="1">
    <source>
        <dbReference type="SAM" id="Phobius"/>
    </source>
</evidence>
<dbReference type="InterPro" id="IPR052020">
    <property type="entry name" value="Cyclic_di-GMP/3'3'-cGAMP_PDE"/>
</dbReference>
<dbReference type="EMBL" id="FORX01000006">
    <property type="protein sequence ID" value="SFJ75458.1"/>
    <property type="molecule type" value="Genomic_DNA"/>
</dbReference>
<sequence>MFSSRNVPLVTYVRRTLVARLAIMATVIAVAMAVFAYVAEERMLKEEIVTEARADIGELVARTREIVAQTDVTPAAAFDRALGEFGATRRLTTRGKIVYAKFSGRDKAEEREYLDTTFAEHQAVWEHVHADGASASYTELPWVETKRIAKLLAVHAVLLLGDPARDEAGTAEIVFIPAPAVVASMKRKSVFTAGIVVLITLATTGLLYPVVLRLTNRLVAFSRNMQAANFETLSLLGCIVAKRDSDTDEHNYRVTMYALRMGEALDLRTPQMRALTMGAFLHDVGKIAIRDDILLKPGRLTPDEFEIMKTHVRHGLDVIARSTWLREARDVVGGHHEKFDGAGYPDGLEGKEIPLTARIFAVADVFDALTSRRPYKAPLSCGEALDILEQGRGTHFDPEVVDLFAGMAKTLHEHYAHKTGSDLKAELIDMSWRYFQHDAQTLI</sequence>